<evidence type="ECO:0000313" key="2">
    <source>
        <dbReference type="Proteomes" id="UP000016931"/>
    </source>
</evidence>
<dbReference type="Proteomes" id="UP000016931">
    <property type="component" value="Unassembled WGS sequence"/>
</dbReference>
<protein>
    <submittedName>
        <fullName evidence="1">Uncharacterized protein</fullName>
    </submittedName>
</protein>
<organism evidence="1 2">
    <name type="scientific">Sphaerulina musiva (strain SO2202)</name>
    <name type="common">Poplar stem canker fungus</name>
    <name type="synonym">Septoria musiva</name>
    <dbReference type="NCBI Taxonomy" id="692275"/>
    <lineage>
        <taxon>Eukaryota</taxon>
        <taxon>Fungi</taxon>
        <taxon>Dikarya</taxon>
        <taxon>Ascomycota</taxon>
        <taxon>Pezizomycotina</taxon>
        <taxon>Dothideomycetes</taxon>
        <taxon>Dothideomycetidae</taxon>
        <taxon>Mycosphaerellales</taxon>
        <taxon>Mycosphaerellaceae</taxon>
        <taxon>Sphaerulina</taxon>
    </lineage>
</organism>
<sequence length="350" mass="37964">MSSTTRVPLLTQAIEEGVVDLVGINEVKFLEFRRPAPREILSLGARGLSACSIIVVASDKAAIVAHIGPNIPDSTQQDSFLRLAHSKMDELETKYRERVHLFSNSSQTYVIYATFQRVQTSPEQVDIFRERLNTFGLRMIKESSYERSPASLMNKNRPEGTVWVVRPDPNRPTVVYVEDKIVSPASAGKIAAVGSSSSQSMAESPAATLGAGAVESSRQAQLANIPLQQARARRDQLISQGQSPAQAIAALQSTLAKMLNISEAEAYAELRVDNVAGYGRGTAPEAASGEETGRGGRRAEIDTVRIHQAKARRDQLVALGMTRQQAIAQLQKVLAQMLDISEAQASALLQ</sequence>
<keyword evidence="2" id="KW-1185">Reference proteome</keyword>
<dbReference type="HOGENOM" id="CLU_792660_0_0_1"/>
<reference evidence="1" key="1">
    <citation type="journal article" date="2012" name="PLoS Pathog.">
        <title>Diverse lifestyles and strategies of plant pathogenesis encoded in the genomes of eighteen Dothideomycetes fungi.</title>
        <authorList>
            <person name="Ohm R.A."/>
            <person name="Feau N."/>
            <person name="Henrissat B."/>
            <person name="Schoch C.L."/>
            <person name="Horwitz B.A."/>
            <person name="Barry K.W."/>
            <person name="Condon B.J."/>
            <person name="Copeland A.C."/>
            <person name="Dhillon B."/>
            <person name="Glaser F."/>
            <person name="Hesse C.N."/>
            <person name="Kosti I."/>
            <person name="LaButti K."/>
            <person name="Lindquist E.A."/>
            <person name="Lucas S."/>
            <person name="Salamov A.A."/>
            <person name="Bradshaw R.E."/>
            <person name="Ciuffetti L."/>
            <person name="Hamelin R.C."/>
            <person name="Kema G.H.J."/>
            <person name="Lawrence C."/>
            <person name="Scott J.A."/>
            <person name="Spatafora J.W."/>
            <person name="Turgeon B.G."/>
            <person name="de Wit P.J.G.M."/>
            <person name="Zhong S."/>
            <person name="Goodwin S.B."/>
            <person name="Grigoriev I.V."/>
        </authorList>
    </citation>
    <scope>NUCLEOTIDE SEQUENCE [LARGE SCALE GENOMIC DNA]</scope>
    <source>
        <strain evidence="1">SO2202</strain>
    </source>
</reference>
<dbReference type="AlphaFoldDB" id="M3D0R7"/>
<gene>
    <name evidence="1" type="ORF">SEPMUDRAFT_119804</name>
</gene>
<reference evidence="1" key="2">
    <citation type="submission" date="2012-07" db="EMBL/GenBank/DDBJ databases">
        <title>Genome evolution in poplar pathogens from wild and recently domesticated pathosystems.</title>
        <authorList>
            <consortium name="DOE Joint Genome Institute"/>
            <person name="Dhillon B."/>
            <person name="Feau N."/>
            <person name="Sakalidis M.L."/>
            <person name="Gill N."/>
            <person name="Aerts A."/>
            <person name="Ohm R."/>
            <person name="LaButti K."/>
            <person name="Pangilinan J."/>
            <person name="Lindquist E."/>
            <person name="Copeland A."/>
            <person name="Beauseigle S."/>
            <person name="Grigoriev I.V."/>
            <person name="Goodwin S.B."/>
            <person name="Tanguay P."/>
            <person name="Hamelin R.C."/>
        </authorList>
    </citation>
    <scope>NUCLEOTIDE SEQUENCE</scope>
    <source>
        <strain evidence="1">SO2202</strain>
    </source>
</reference>
<dbReference type="OrthoDB" id="3902367at2759"/>
<dbReference type="GeneID" id="27898681"/>
<name>M3D0R7_SPHMS</name>
<dbReference type="RefSeq" id="XP_016758199.1">
    <property type="nucleotide sequence ID" value="XM_016901544.1"/>
</dbReference>
<accession>M3D0R7</accession>
<proteinExistence type="predicted"/>
<evidence type="ECO:0000313" key="1">
    <source>
        <dbReference type="EMBL" id="EMF10078.1"/>
    </source>
</evidence>
<dbReference type="eggNOG" id="ENOG502T17S">
    <property type="taxonomic scope" value="Eukaryota"/>
</dbReference>
<dbReference type="EMBL" id="KB456268">
    <property type="protein sequence ID" value="EMF10078.1"/>
    <property type="molecule type" value="Genomic_DNA"/>
</dbReference>